<dbReference type="PANTHER" id="PTHR34476">
    <property type="entry name" value="DNA-DIRECTED RNA POLYMERASE SUBUNIT OMEGA"/>
    <property type="match status" value="1"/>
</dbReference>
<comment type="catalytic activity">
    <reaction evidence="7">
        <text>RNA(n) + a ribonucleoside 5'-triphosphate = RNA(n+1) + diphosphate</text>
        <dbReference type="Rhea" id="RHEA:21248"/>
        <dbReference type="Rhea" id="RHEA-COMP:14527"/>
        <dbReference type="Rhea" id="RHEA-COMP:17342"/>
        <dbReference type="ChEBI" id="CHEBI:33019"/>
        <dbReference type="ChEBI" id="CHEBI:61557"/>
        <dbReference type="ChEBI" id="CHEBI:140395"/>
        <dbReference type="EC" id="2.7.7.6"/>
    </reaction>
</comment>
<dbReference type="GO" id="GO:0006351">
    <property type="term" value="P:DNA-templated transcription"/>
    <property type="evidence" value="ECO:0007669"/>
    <property type="project" value="InterPro"/>
</dbReference>
<accession>A0AA35XLG2</accession>
<dbReference type="GO" id="GO:0000428">
    <property type="term" value="C:DNA-directed RNA polymerase complex"/>
    <property type="evidence" value="ECO:0007669"/>
    <property type="project" value="UniProtKB-KW"/>
</dbReference>
<dbReference type="InterPro" id="IPR006110">
    <property type="entry name" value="Pol_omega/Rpo6/RPB6"/>
</dbReference>
<protein>
    <recommendedName>
        <fullName evidence="2">DNA-directed RNA polymerase</fullName>
        <ecNumber evidence="2">2.7.7.6</ecNumber>
    </recommendedName>
</protein>
<dbReference type="HAMAP" id="MF_00366">
    <property type="entry name" value="RNApol_bact_RpoZ"/>
    <property type="match status" value="1"/>
</dbReference>
<comment type="caution">
    <text evidence="9">The sequence shown here is derived from an EMBL/GenBank/DDBJ whole genome shotgun (WGS) entry which is preliminary data.</text>
</comment>
<evidence type="ECO:0000256" key="1">
    <source>
        <dbReference type="ARBA" id="ARBA00006711"/>
    </source>
</evidence>
<sequence length="128" mass="13862">MARVTVEDCVGMVPNRFELVLLAAQRARDIRSGAELTVERDNDKNAVVALREIAEEAIDLETLRYELEHGREVDTEIDEPDEDTMAVLAAEAAWAGVTAQTTTSEEAGAHDGEANPSGPPETEAKAKE</sequence>
<evidence type="ECO:0000256" key="7">
    <source>
        <dbReference type="ARBA" id="ARBA00048552"/>
    </source>
</evidence>
<evidence type="ECO:0000256" key="8">
    <source>
        <dbReference type="SAM" id="MobiDB-lite"/>
    </source>
</evidence>
<proteinExistence type="inferred from homology"/>
<keyword evidence="6" id="KW-0804">Transcription</keyword>
<dbReference type="SUPFAM" id="SSF63562">
    <property type="entry name" value="RPB6/omega subunit-like"/>
    <property type="match status" value="1"/>
</dbReference>
<dbReference type="EMBL" id="CASHTH010004447">
    <property type="protein sequence ID" value="CAI8057446.1"/>
    <property type="molecule type" value="Genomic_DNA"/>
</dbReference>
<dbReference type="Proteomes" id="UP001174909">
    <property type="component" value="Unassembled WGS sequence"/>
</dbReference>
<evidence type="ECO:0000256" key="2">
    <source>
        <dbReference type="ARBA" id="ARBA00012418"/>
    </source>
</evidence>
<keyword evidence="4" id="KW-0808">Transferase</keyword>
<dbReference type="SMART" id="SM01409">
    <property type="entry name" value="RNA_pol_Rpb6"/>
    <property type="match status" value="1"/>
</dbReference>
<keyword evidence="5" id="KW-0548">Nucleotidyltransferase</keyword>
<evidence type="ECO:0000313" key="9">
    <source>
        <dbReference type="EMBL" id="CAI8057446.1"/>
    </source>
</evidence>
<dbReference type="PANTHER" id="PTHR34476:SF1">
    <property type="entry name" value="DNA-DIRECTED RNA POLYMERASE SUBUNIT OMEGA"/>
    <property type="match status" value="1"/>
</dbReference>
<comment type="similarity">
    <text evidence="1">Belongs to the RNA polymerase subunit omega family.</text>
</comment>
<dbReference type="InterPro" id="IPR003716">
    <property type="entry name" value="DNA-dir_RNA_pol_omega"/>
</dbReference>
<gene>
    <name evidence="9" type="ORF">GBAR_LOCUS31319</name>
</gene>
<dbReference type="GO" id="GO:0003677">
    <property type="term" value="F:DNA binding"/>
    <property type="evidence" value="ECO:0007669"/>
    <property type="project" value="InterPro"/>
</dbReference>
<evidence type="ECO:0000256" key="5">
    <source>
        <dbReference type="ARBA" id="ARBA00022695"/>
    </source>
</evidence>
<evidence type="ECO:0000313" key="10">
    <source>
        <dbReference type="Proteomes" id="UP001174909"/>
    </source>
</evidence>
<keyword evidence="10" id="KW-1185">Reference proteome</keyword>
<name>A0AA35XLG2_GEOBA</name>
<dbReference type="AlphaFoldDB" id="A0AA35XLG2"/>
<keyword evidence="3 9" id="KW-0240">DNA-directed RNA polymerase</keyword>
<dbReference type="EC" id="2.7.7.6" evidence="2"/>
<evidence type="ECO:0000256" key="6">
    <source>
        <dbReference type="ARBA" id="ARBA00023163"/>
    </source>
</evidence>
<reference evidence="9" key="1">
    <citation type="submission" date="2023-03" db="EMBL/GenBank/DDBJ databases">
        <authorList>
            <person name="Steffen K."/>
            <person name="Cardenas P."/>
        </authorList>
    </citation>
    <scope>NUCLEOTIDE SEQUENCE</scope>
</reference>
<dbReference type="Pfam" id="PF01192">
    <property type="entry name" value="RNA_pol_Rpb6"/>
    <property type="match status" value="1"/>
</dbReference>
<dbReference type="Gene3D" id="3.90.940.10">
    <property type="match status" value="1"/>
</dbReference>
<dbReference type="NCBIfam" id="TIGR00690">
    <property type="entry name" value="rpoZ"/>
    <property type="match status" value="1"/>
</dbReference>
<evidence type="ECO:0000256" key="3">
    <source>
        <dbReference type="ARBA" id="ARBA00022478"/>
    </source>
</evidence>
<dbReference type="InterPro" id="IPR036161">
    <property type="entry name" value="RPB6/omega-like_sf"/>
</dbReference>
<organism evidence="9 10">
    <name type="scientific">Geodia barretti</name>
    <name type="common">Barrett's horny sponge</name>
    <dbReference type="NCBI Taxonomy" id="519541"/>
    <lineage>
        <taxon>Eukaryota</taxon>
        <taxon>Metazoa</taxon>
        <taxon>Porifera</taxon>
        <taxon>Demospongiae</taxon>
        <taxon>Heteroscleromorpha</taxon>
        <taxon>Tetractinellida</taxon>
        <taxon>Astrophorina</taxon>
        <taxon>Geodiidae</taxon>
        <taxon>Geodia</taxon>
    </lineage>
</organism>
<feature type="region of interest" description="Disordered" evidence="8">
    <location>
        <begin position="96"/>
        <end position="128"/>
    </location>
</feature>
<evidence type="ECO:0000256" key="4">
    <source>
        <dbReference type="ARBA" id="ARBA00022679"/>
    </source>
</evidence>
<dbReference type="GO" id="GO:0003899">
    <property type="term" value="F:DNA-directed RNA polymerase activity"/>
    <property type="evidence" value="ECO:0007669"/>
    <property type="project" value="UniProtKB-EC"/>
</dbReference>